<proteinExistence type="predicted"/>
<reference evidence="1 2" key="1">
    <citation type="submission" date="2019-05" db="EMBL/GenBank/DDBJ databases">
        <title>Another draft genome of Portunus trituberculatus and its Hox gene families provides insights of decapod evolution.</title>
        <authorList>
            <person name="Jeong J.-H."/>
            <person name="Song I."/>
            <person name="Kim S."/>
            <person name="Choi T."/>
            <person name="Kim D."/>
            <person name="Ryu S."/>
            <person name="Kim W."/>
        </authorList>
    </citation>
    <scope>NUCLEOTIDE SEQUENCE [LARGE SCALE GENOMIC DNA]</scope>
    <source>
        <tissue evidence="1">Muscle</tissue>
    </source>
</reference>
<comment type="caution">
    <text evidence="1">The sequence shown here is derived from an EMBL/GenBank/DDBJ whole genome shotgun (WGS) entry which is preliminary data.</text>
</comment>
<gene>
    <name evidence="1" type="ORF">E2C01_097653</name>
</gene>
<protein>
    <submittedName>
        <fullName evidence="1">Uncharacterized protein</fullName>
    </submittedName>
</protein>
<name>A0A5B7KBY4_PORTR</name>
<organism evidence="1 2">
    <name type="scientific">Portunus trituberculatus</name>
    <name type="common">Swimming crab</name>
    <name type="synonym">Neptunus trituberculatus</name>
    <dbReference type="NCBI Taxonomy" id="210409"/>
    <lineage>
        <taxon>Eukaryota</taxon>
        <taxon>Metazoa</taxon>
        <taxon>Ecdysozoa</taxon>
        <taxon>Arthropoda</taxon>
        <taxon>Crustacea</taxon>
        <taxon>Multicrustacea</taxon>
        <taxon>Malacostraca</taxon>
        <taxon>Eumalacostraca</taxon>
        <taxon>Eucarida</taxon>
        <taxon>Decapoda</taxon>
        <taxon>Pleocyemata</taxon>
        <taxon>Brachyura</taxon>
        <taxon>Eubrachyura</taxon>
        <taxon>Portunoidea</taxon>
        <taxon>Portunidae</taxon>
        <taxon>Portuninae</taxon>
        <taxon>Portunus</taxon>
    </lineage>
</organism>
<evidence type="ECO:0000313" key="1">
    <source>
        <dbReference type="EMBL" id="MPD02095.1"/>
    </source>
</evidence>
<keyword evidence="2" id="KW-1185">Reference proteome</keyword>
<evidence type="ECO:0000313" key="2">
    <source>
        <dbReference type="Proteomes" id="UP000324222"/>
    </source>
</evidence>
<dbReference type="Proteomes" id="UP000324222">
    <property type="component" value="Unassembled WGS sequence"/>
</dbReference>
<sequence length="86" mass="9060">MAERPSTDVVIIRLSFKLGVYPHLPTYLLACPPPSCPPASPAPPAPPSSPHPPCILKLQSHGATACLFSAQLSASCDPRWINLSAC</sequence>
<accession>A0A5B7KBY4</accession>
<dbReference type="AlphaFoldDB" id="A0A5B7KBY4"/>
<dbReference type="EMBL" id="VSRR010129902">
    <property type="protein sequence ID" value="MPD02095.1"/>
    <property type="molecule type" value="Genomic_DNA"/>
</dbReference>